<name>A0ABR6BJZ1_9PSEU</name>
<dbReference type="PROSITE" id="PS51755">
    <property type="entry name" value="OMPR_PHOB"/>
    <property type="match status" value="1"/>
</dbReference>
<evidence type="ECO:0000313" key="5">
    <source>
        <dbReference type="EMBL" id="MBA8927198.1"/>
    </source>
</evidence>
<dbReference type="SUPFAM" id="SSF46894">
    <property type="entry name" value="C-terminal effector domain of the bipartite response regulators"/>
    <property type="match status" value="1"/>
</dbReference>
<dbReference type="SMART" id="SM00862">
    <property type="entry name" value="Trans_reg_C"/>
    <property type="match status" value="1"/>
</dbReference>
<dbReference type="InterPro" id="IPR036388">
    <property type="entry name" value="WH-like_DNA-bd_sf"/>
</dbReference>
<dbReference type="SMART" id="SM01043">
    <property type="entry name" value="BTAD"/>
    <property type="match status" value="1"/>
</dbReference>
<dbReference type="InterPro" id="IPR001867">
    <property type="entry name" value="OmpR/PhoB-type_DNA-bd"/>
</dbReference>
<evidence type="ECO:0000256" key="1">
    <source>
        <dbReference type="ARBA" id="ARBA00005820"/>
    </source>
</evidence>
<gene>
    <name evidence="5" type="ORF">BC739_004404</name>
</gene>
<sequence>MHIGILGPLHVRDDEDRPVRLGGARLRTLLLRLALEPGQVVTAERLVADLWPHDTPAEPVAALQSLVARLRRALGRDLISSHPAGYLLAVDREQVDAWQFERAITEHRPHEALALWRGRPLADAGDAEFAVAPIARWNELRMAAQESRIDAELATGPRAELVAEIEQLVADQPLREGLHARLIRVLCALGRHAEALAAYERVRTLLADQLGADPGPELRQAHRVALSEPVPLPAPARPAMPARLTSFVGRDTELAQVRQALHGSRLVTLTGPGGVGKTRLAVESAGDDAWLVELAEVRSAEGVRPAVLKAVGENAESLATRTLLLVLDNCEHLIDAVAAFVADLLTGAPGIRVLATSREPLGITGEVLCPVPPLEDANAVQLFTERARASSPGFTADDSTVDICRALDGIPLAIELAAARLRSMSPGQLVSRLTDRLCLLDRGTRSTQPRHRTLRAVIDWSWQLLAEDERLLLGRLSVLHGGATVESANRIAAPELTAEATHDLLTSLADKSLLVAQDSRYRMLETIREFAGGQVAELEELRARHVVYFTELAESLEPLLRRDEQLAASRALIAEQANLDAAMSWADQAHLLRLVGARTWFWLVSGQPQELRQYARGVHAGDTLVHDQCAVLNGTGTLAQLERLTTVDDPSALGVAILVGREFLGAEQVRRVFSEVADRLAAREDPWLRAAGQLLRGYVESELSSGGALRAETAFRAAAAGFRAVGDRYGLAFSLFFLTMALANRGETEAALTGAREAMEVIERLGPPIIPVPTMLLVQSANLRARAGDLAGARADLDRAEAGALRERDMLAVCRIRNAQAGLARQRGDLDEALSWHRATMELSTEDMPMQFRALLHSNCGRTRTARGEFAAARELHEQAWRLADSTQDGPARASVLEGYAEWCAASGDTERAALLLGAAYAVRGVQDPSDPELAELIDRCRQALGQQGFQTAWLRGGHSPIELT</sequence>
<accession>A0ABR6BJZ1</accession>
<keyword evidence="6" id="KW-1185">Reference proteome</keyword>
<dbReference type="InterPro" id="IPR011990">
    <property type="entry name" value="TPR-like_helical_dom_sf"/>
</dbReference>
<protein>
    <submittedName>
        <fullName evidence="5">ATPase</fullName>
    </submittedName>
</protein>
<dbReference type="InterPro" id="IPR027417">
    <property type="entry name" value="P-loop_NTPase"/>
</dbReference>
<dbReference type="CDD" id="cd15831">
    <property type="entry name" value="BTAD"/>
    <property type="match status" value="1"/>
</dbReference>
<evidence type="ECO:0000256" key="2">
    <source>
        <dbReference type="ARBA" id="ARBA00023125"/>
    </source>
</evidence>
<dbReference type="Proteomes" id="UP000517916">
    <property type="component" value="Unassembled WGS sequence"/>
</dbReference>
<reference evidence="5 6" key="1">
    <citation type="submission" date="2020-08" db="EMBL/GenBank/DDBJ databases">
        <title>Genomic Encyclopedia of Archaeal and Bacterial Type Strains, Phase II (KMG-II): from individual species to whole genera.</title>
        <authorList>
            <person name="Goeker M."/>
        </authorList>
    </citation>
    <scope>NUCLEOTIDE SEQUENCE [LARGE SCALE GENOMIC DNA]</scope>
    <source>
        <strain evidence="5 6">DSM 43850</strain>
    </source>
</reference>
<comment type="caution">
    <text evidence="5">The sequence shown here is derived from an EMBL/GenBank/DDBJ whole genome shotgun (WGS) entry which is preliminary data.</text>
</comment>
<dbReference type="SUPFAM" id="SSF52540">
    <property type="entry name" value="P-loop containing nucleoside triphosphate hydrolases"/>
    <property type="match status" value="1"/>
</dbReference>
<organism evidence="5 6">
    <name type="scientific">Kutzneria viridogrisea</name>
    <dbReference type="NCBI Taxonomy" id="47990"/>
    <lineage>
        <taxon>Bacteria</taxon>
        <taxon>Bacillati</taxon>
        <taxon>Actinomycetota</taxon>
        <taxon>Actinomycetes</taxon>
        <taxon>Pseudonocardiales</taxon>
        <taxon>Pseudonocardiaceae</taxon>
        <taxon>Kutzneria</taxon>
    </lineage>
</organism>
<dbReference type="Pfam" id="PF03704">
    <property type="entry name" value="BTAD"/>
    <property type="match status" value="1"/>
</dbReference>
<feature type="domain" description="OmpR/PhoB-type" evidence="4">
    <location>
        <begin position="1"/>
        <end position="90"/>
    </location>
</feature>
<dbReference type="EMBL" id="JACJID010000003">
    <property type="protein sequence ID" value="MBA8927198.1"/>
    <property type="molecule type" value="Genomic_DNA"/>
</dbReference>
<dbReference type="RefSeq" id="WP_182838241.1">
    <property type="nucleotide sequence ID" value="NZ_BAAABQ010000057.1"/>
</dbReference>
<dbReference type="SUPFAM" id="SSF48452">
    <property type="entry name" value="TPR-like"/>
    <property type="match status" value="3"/>
</dbReference>
<dbReference type="InterPro" id="IPR016032">
    <property type="entry name" value="Sig_transdc_resp-reg_C-effctor"/>
</dbReference>
<comment type="similarity">
    <text evidence="1">Belongs to the AfsR/DnrI/RedD regulatory family.</text>
</comment>
<dbReference type="PANTHER" id="PTHR47691:SF3">
    <property type="entry name" value="HTH-TYPE TRANSCRIPTIONAL REGULATOR RV0890C-RELATED"/>
    <property type="match status" value="1"/>
</dbReference>
<dbReference type="Pfam" id="PF00486">
    <property type="entry name" value="Trans_reg_C"/>
    <property type="match status" value="1"/>
</dbReference>
<dbReference type="InterPro" id="IPR005158">
    <property type="entry name" value="BTAD"/>
</dbReference>
<evidence type="ECO:0000259" key="4">
    <source>
        <dbReference type="PROSITE" id="PS51755"/>
    </source>
</evidence>
<evidence type="ECO:0000313" key="6">
    <source>
        <dbReference type="Proteomes" id="UP000517916"/>
    </source>
</evidence>
<dbReference type="Gene3D" id="1.10.10.10">
    <property type="entry name" value="Winged helix-like DNA-binding domain superfamily/Winged helix DNA-binding domain"/>
    <property type="match status" value="1"/>
</dbReference>
<proteinExistence type="inferred from homology"/>
<evidence type="ECO:0000256" key="3">
    <source>
        <dbReference type="PROSITE-ProRule" id="PRU01091"/>
    </source>
</evidence>
<keyword evidence="2 3" id="KW-0238">DNA-binding</keyword>
<feature type="DNA-binding region" description="OmpR/PhoB-type" evidence="3">
    <location>
        <begin position="1"/>
        <end position="90"/>
    </location>
</feature>
<dbReference type="PANTHER" id="PTHR47691">
    <property type="entry name" value="REGULATOR-RELATED"/>
    <property type="match status" value="1"/>
</dbReference>
<dbReference type="Gene3D" id="1.25.40.10">
    <property type="entry name" value="Tetratricopeptide repeat domain"/>
    <property type="match status" value="2"/>
</dbReference>